<dbReference type="AlphaFoldDB" id="K0SJ62"/>
<feature type="region of interest" description="Disordered" evidence="1">
    <location>
        <begin position="1"/>
        <end position="21"/>
    </location>
</feature>
<comment type="caution">
    <text evidence="2">The sequence shown here is derived from an EMBL/GenBank/DDBJ whole genome shotgun (WGS) entry which is preliminary data.</text>
</comment>
<evidence type="ECO:0000313" key="3">
    <source>
        <dbReference type="Proteomes" id="UP000266841"/>
    </source>
</evidence>
<proteinExistence type="predicted"/>
<gene>
    <name evidence="2" type="ORF">THAOC_18521</name>
</gene>
<evidence type="ECO:0000256" key="1">
    <source>
        <dbReference type="SAM" id="MobiDB-lite"/>
    </source>
</evidence>
<reference evidence="2 3" key="1">
    <citation type="journal article" date="2012" name="Genome Biol.">
        <title>Genome and low-iron response of an oceanic diatom adapted to chronic iron limitation.</title>
        <authorList>
            <person name="Lommer M."/>
            <person name="Specht M."/>
            <person name="Roy A.S."/>
            <person name="Kraemer L."/>
            <person name="Andreson R."/>
            <person name="Gutowska M.A."/>
            <person name="Wolf J."/>
            <person name="Bergner S.V."/>
            <person name="Schilhabel M.B."/>
            <person name="Klostermeier U.C."/>
            <person name="Beiko R.G."/>
            <person name="Rosenstiel P."/>
            <person name="Hippler M."/>
            <person name="Laroche J."/>
        </authorList>
    </citation>
    <scope>NUCLEOTIDE SEQUENCE [LARGE SCALE GENOMIC DNA]</scope>
    <source>
        <strain evidence="2 3">CCMP1005</strain>
    </source>
</reference>
<name>K0SJ62_THAOC</name>
<protein>
    <submittedName>
        <fullName evidence="2">Uncharacterized protein</fullName>
    </submittedName>
</protein>
<feature type="compositionally biased region" description="Basic residues" evidence="1">
    <location>
        <begin position="54"/>
        <end position="64"/>
    </location>
</feature>
<organism evidence="2 3">
    <name type="scientific">Thalassiosira oceanica</name>
    <name type="common">Marine diatom</name>
    <dbReference type="NCBI Taxonomy" id="159749"/>
    <lineage>
        <taxon>Eukaryota</taxon>
        <taxon>Sar</taxon>
        <taxon>Stramenopiles</taxon>
        <taxon>Ochrophyta</taxon>
        <taxon>Bacillariophyta</taxon>
        <taxon>Coscinodiscophyceae</taxon>
        <taxon>Thalassiosirophycidae</taxon>
        <taxon>Thalassiosirales</taxon>
        <taxon>Thalassiosiraceae</taxon>
        <taxon>Thalassiosira</taxon>
    </lineage>
</organism>
<keyword evidence="3" id="KW-1185">Reference proteome</keyword>
<dbReference type="Proteomes" id="UP000266841">
    <property type="component" value="Unassembled WGS sequence"/>
</dbReference>
<sequence>MLRRVPPPITHGELNGSLPANERRMQRLSRDIPLVLLTAACFTRSASASPPRTVRARRASRHSQSRPALSSPVRCSRYNVLAASARLIVVL</sequence>
<evidence type="ECO:0000313" key="2">
    <source>
        <dbReference type="EMBL" id="EJK61046.1"/>
    </source>
</evidence>
<dbReference type="EMBL" id="AGNL01020459">
    <property type="protein sequence ID" value="EJK61046.1"/>
    <property type="molecule type" value="Genomic_DNA"/>
</dbReference>
<accession>K0SJ62</accession>
<feature type="region of interest" description="Disordered" evidence="1">
    <location>
        <begin position="46"/>
        <end position="70"/>
    </location>
</feature>